<dbReference type="InterPro" id="IPR023885">
    <property type="entry name" value="4Fe4S-binding_SPASM_dom"/>
</dbReference>
<evidence type="ECO:0000313" key="7">
    <source>
        <dbReference type="Proteomes" id="UP000012589"/>
    </source>
</evidence>
<dbReference type="PANTHER" id="PTHR11228">
    <property type="entry name" value="RADICAL SAM DOMAIN PROTEIN"/>
    <property type="match status" value="1"/>
</dbReference>
<dbReference type="HOGENOM" id="CLU_009273_1_0_9"/>
<dbReference type="InterPro" id="IPR006638">
    <property type="entry name" value="Elp3/MiaA/NifB-like_rSAM"/>
</dbReference>
<dbReference type="Pfam" id="PF13186">
    <property type="entry name" value="SPASM"/>
    <property type="match status" value="1"/>
</dbReference>
<gene>
    <name evidence="6" type="ORF">C823_01246</name>
</gene>
<accession>N2B6G4</accession>
<keyword evidence="1" id="KW-0949">S-adenosyl-L-methionine</keyword>
<dbReference type="SMART" id="SM00729">
    <property type="entry name" value="Elp3"/>
    <property type="match status" value="1"/>
</dbReference>
<reference evidence="6 7" key="1">
    <citation type="journal article" date="2014" name="Genome Announc.">
        <title>Draft genome sequences of the altered schaedler flora, a defined bacterial community from gnotobiotic mice.</title>
        <authorList>
            <person name="Wannemuehler M.J."/>
            <person name="Overstreet A.M."/>
            <person name="Ward D.V."/>
            <person name="Phillips G.J."/>
        </authorList>
    </citation>
    <scope>NUCLEOTIDE SEQUENCE [LARGE SCALE GENOMIC DNA]</scope>
    <source>
        <strain evidence="6 7">ASF492</strain>
    </source>
</reference>
<dbReference type="EMBL" id="AQFT01000038">
    <property type="protein sequence ID" value="EMZ33965.1"/>
    <property type="molecule type" value="Genomic_DNA"/>
</dbReference>
<dbReference type="InterPro" id="IPR050377">
    <property type="entry name" value="Radical_SAM_PqqE_MftC-like"/>
</dbReference>
<dbReference type="NCBIfam" id="TIGR04085">
    <property type="entry name" value="rSAM_more_4Fe4S"/>
    <property type="match status" value="1"/>
</dbReference>
<dbReference type="Gene3D" id="3.20.20.70">
    <property type="entry name" value="Aldolase class I"/>
    <property type="match status" value="1"/>
</dbReference>
<keyword evidence="3" id="KW-0408">Iron</keyword>
<dbReference type="STRING" id="1235802.C823_01246"/>
<comment type="caution">
    <text evidence="6">The sequence shown here is derived from an EMBL/GenBank/DDBJ whole genome shotgun (WGS) entry which is preliminary data.</text>
</comment>
<dbReference type="InterPro" id="IPR007197">
    <property type="entry name" value="rSAM"/>
</dbReference>
<protein>
    <submittedName>
        <fullName evidence="6">Radical SAM additional 4Fe4S-binding SPASM domain-containing protein</fullName>
    </submittedName>
</protein>
<dbReference type="GO" id="GO:0003824">
    <property type="term" value="F:catalytic activity"/>
    <property type="evidence" value="ECO:0007669"/>
    <property type="project" value="InterPro"/>
</dbReference>
<keyword evidence="4" id="KW-0411">Iron-sulfur</keyword>
<dbReference type="PANTHER" id="PTHR11228:SF7">
    <property type="entry name" value="PQQA PEPTIDE CYCLASE"/>
    <property type="match status" value="1"/>
</dbReference>
<proteinExistence type="predicted"/>
<feature type="domain" description="Radical SAM core" evidence="5">
    <location>
        <begin position="25"/>
        <end position="249"/>
    </location>
</feature>
<dbReference type="CDD" id="cd01335">
    <property type="entry name" value="Radical_SAM"/>
    <property type="match status" value="1"/>
</dbReference>
<dbReference type="GO" id="GO:0051536">
    <property type="term" value="F:iron-sulfur cluster binding"/>
    <property type="evidence" value="ECO:0007669"/>
    <property type="project" value="UniProtKB-KW"/>
</dbReference>
<dbReference type="AlphaFoldDB" id="N2B6G4"/>
<dbReference type="SUPFAM" id="SSF102114">
    <property type="entry name" value="Radical SAM enzymes"/>
    <property type="match status" value="1"/>
</dbReference>
<dbReference type="PROSITE" id="PS51918">
    <property type="entry name" value="RADICAL_SAM"/>
    <property type="match status" value="1"/>
</dbReference>
<evidence type="ECO:0000256" key="2">
    <source>
        <dbReference type="ARBA" id="ARBA00022723"/>
    </source>
</evidence>
<dbReference type="InterPro" id="IPR013785">
    <property type="entry name" value="Aldolase_TIM"/>
</dbReference>
<sequence>MAEDIRMDSHKLIYHPEIVSRWLKGENIYPIEIEISPSGSCNHRCIFCAVDYIGYQSVFLKKDIILRDISQMSKKGLKSVICSGEGEPLLNKEMPDIVNGIKSCGVDVAMSTNGVLFSREKLLDCLAAFTWVRYSVASMEENSYNKIQRGKPGDLKKVKDNLAEAVRIKNGRKLKTTLGVQCLLMPDNVSKISDMARELREIGVDYLAIKPYSQHLHSKNVLQIDYDEMLELEQQLKEYETENFTVHFRAKTMKKMHRVKKYKQCLGLPFMTHIDAKGNVWPCVAHIGTEEFCYGNINEQTFEEIWEGQRRREVEKDLQRLEINKTCREACRLDEINKYLDELKHPGEHVNFI</sequence>
<evidence type="ECO:0000259" key="5">
    <source>
        <dbReference type="PROSITE" id="PS51918"/>
    </source>
</evidence>
<dbReference type="Pfam" id="PF04055">
    <property type="entry name" value="Radical_SAM"/>
    <property type="match status" value="1"/>
</dbReference>
<dbReference type="SFLD" id="SFLDS00029">
    <property type="entry name" value="Radical_SAM"/>
    <property type="match status" value="1"/>
</dbReference>
<keyword evidence="7" id="KW-1185">Reference proteome</keyword>
<dbReference type="SFLD" id="SFLDG01067">
    <property type="entry name" value="SPASM/twitch_domain_containing"/>
    <property type="match status" value="1"/>
</dbReference>
<dbReference type="Proteomes" id="UP000012589">
    <property type="component" value="Unassembled WGS sequence"/>
</dbReference>
<evidence type="ECO:0000256" key="1">
    <source>
        <dbReference type="ARBA" id="ARBA00022691"/>
    </source>
</evidence>
<name>N2B6G4_9FIRM</name>
<dbReference type="eggNOG" id="COG0535">
    <property type="taxonomic scope" value="Bacteria"/>
</dbReference>
<evidence type="ECO:0000313" key="6">
    <source>
        <dbReference type="EMBL" id="EMZ33965.1"/>
    </source>
</evidence>
<dbReference type="InterPro" id="IPR058240">
    <property type="entry name" value="rSAM_sf"/>
</dbReference>
<evidence type="ECO:0000256" key="4">
    <source>
        <dbReference type="ARBA" id="ARBA00023014"/>
    </source>
</evidence>
<dbReference type="GO" id="GO:0046872">
    <property type="term" value="F:metal ion binding"/>
    <property type="evidence" value="ECO:0007669"/>
    <property type="project" value="UniProtKB-KW"/>
</dbReference>
<keyword evidence="2" id="KW-0479">Metal-binding</keyword>
<dbReference type="OrthoDB" id="7021155at2"/>
<dbReference type="PATRIC" id="fig|1235802.3.peg.1331"/>
<evidence type="ECO:0000256" key="3">
    <source>
        <dbReference type="ARBA" id="ARBA00023004"/>
    </source>
</evidence>
<dbReference type="CDD" id="cd21109">
    <property type="entry name" value="SPASM"/>
    <property type="match status" value="1"/>
</dbReference>
<organism evidence="6 7">
    <name type="scientific">Eubacterium plexicaudatum ASF492</name>
    <dbReference type="NCBI Taxonomy" id="1235802"/>
    <lineage>
        <taxon>Bacteria</taxon>
        <taxon>Bacillati</taxon>
        <taxon>Bacillota</taxon>
        <taxon>Clostridia</taxon>
        <taxon>Eubacteriales</taxon>
        <taxon>Eubacteriaceae</taxon>
        <taxon>Eubacterium</taxon>
    </lineage>
</organism>